<dbReference type="GeneID" id="38140343"/>
<evidence type="ECO:0000313" key="1">
    <source>
        <dbReference type="EMBL" id="RDH30843.1"/>
    </source>
</evidence>
<sequence length="130" mass="14640">MEEQQLDLEIEQLFKELENIPAQSVYDPTFDALLLSGNLDNSTFTQFPALPSLEDSSTYPPESTYIQALEQENQEMKTEIQSLKNDTVGSLRTYLTELQPWMLEVTDALDKLGQAPMSATDIEFASDLAD</sequence>
<protein>
    <submittedName>
        <fullName evidence="1">Uncharacterized protein</fullName>
    </submittedName>
</protein>
<reference evidence="1 2" key="1">
    <citation type="submission" date="2018-07" db="EMBL/GenBank/DDBJ databases">
        <title>The genomes of Aspergillus section Nigri reveals drivers in fungal speciation.</title>
        <authorList>
            <consortium name="DOE Joint Genome Institute"/>
            <person name="Vesth T.C."/>
            <person name="Nybo J."/>
            <person name="Theobald S."/>
            <person name="Brandl J."/>
            <person name="Frisvad J.C."/>
            <person name="Nielsen K.F."/>
            <person name="Lyhne E.K."/>
            <person name="Kogle M.E."/>
            <person name="Kuo A."/>
            <person name="Riley R."/>
            <person name="Clum A."/>
            <person name="Nolan M."/>
            <person name="Lipzen A."/>
            <person name="Salamov A."/>
            <person name="Henrissat B."/>
            <person name="Wiebenga A."/>
            <person name="De vries R.P."/>
            <person name="Grigoriev I.V."/>
            <person name="Mortensen U.H."/>
            <person name="Andersen M.R."/>
            <person name="Baker S.E."/>
        </authorList>
    </citation>
    <scope>NUCLEOTIDE SEQUENCE [LARGE SCALE GENOMIC DNA]</scope>
    <source>
        <strain evidence="1 2">CBS 139.54b</strain>
    </source>
</reference>
<evidence type="ECO:0000313" key="2">
    <source>
        <dbReference type="Proteomes" id="UP000253729"/>
    </source>
</evidence>
<keyword evidence="2" id="KW-1185">Reference proteome</keyword>
<dbReference type="RefSeq" id="XP_026623865.1">
    <property type="nucleotide sequence ID" value="XM_026771987.1"/>
</dbReference>
<dbReference type="EMBL" id="KZ852058">
    <property type="protein sequence ID" value="RDH30843.1"/>
    <property type="molecule type" value="Genomic_DNA"/>
</dbReference>
<dbReference type="Proteomes" id="UP000253729">
    <property type="component" value="Unassembled WGS sequence"/>
</dbReference>
<accession>A0A3F3PV87</accession>
<organism evidence="1 2">
    <name type="scientific">Aspergillus welwitschiae</name>
    <dbReference type="NCBI Taxonomy" id="1341132"/>
    <lineage>
        <taxon>Eukaryota</taxon>
        <taxon>Fungi</taxon>
        <taxon>Dikarya</taxon>
        <taxon>Ascomycota</taxon>
        <taxon>Pezizomycotina</taxon>
        <taxon>Eurotiomycetes</taxon>
        <taxon>Eurotiomycetidae</taxon>
        <taxon>Eurotiales</taxon>
        <taxon>Aspergillaceae</taxon>
        <taxon>Aspergillus</taxon>
        <taxon>Aspergillus subgen. Circumdati</taxon>
    </lineage>
</organism>
<proteinExistence type="predicted"/>
<gene>
    <name evidence="1" type="ORF">BDQ94DRAFT_172613</name>
</gene>
<name>A0A3F3PV87_9EURO</name>
<dbReference type="AlphaFoldDB" id="A0A3F3PV87"/>